<proteinExistence type="predicted"/>
<name>A0A7S4V6Z4_9STRA</name>
<evidence type="ECO:0000313" key="2">
    <source>
        <dbReference type="EMBL" id="CAE4580254.1"/>
    </source>
</evidence>
<sequence>MDPIRPPSGPKAAAGCLLVQILEDENTATDETMMNVLEETLDFMDMMDEEAADVVAQRERNTKGKGFQPGDKVEANYALEGTYYSGVIVEVSDDGKSAVVKYDDDASIESLTLDNIRSLEVATQTVTKDGPMSDSEALGFENMDEKCLFEAYQLKAKLAELKSKHGQEMEAARLFEEAADGAMNDGKMKSASQWSIRAAELQG</sequence>
<protein>
    <recommendedName>
        <fullName evidence="1">Tudor domain-containing protein</fullName>
    </recommendedName>
</protein>
<dbReference type="AlphaFoldDB" id="A0A7S4V6Z4"/>
<dbReference type="SUPFAM" id="SSF63748">
    <property type="entry name" value="Tudor/PWWP/MBT"/>
    <property type="match status" value="1"/>
</dbReference>
<dbReference type="EMBL" id="HBNS01001505">
    <property type="protein sequence ID" value="CAE4580254.1"/>
    <property type="molecule type" value="Transcribed_RNA"/>
</dbReference>
<dbReference type="InterPro" id="IPR002999">
    <property type="entry name" value="Tudor"/>
</dbReference>
<accession>A0A7S4V6Z4</accession>
<dbReference type="Gene3D" id="2.30.30.140">
    <property type="match status" value="1"/>
</dbReference>
<dbReference type="SMART" id="SM00333">
    <property type="entry name" value="TUDOR"/>
    <property type="match status" value="1"/>
</dbReference>
<gene>
    <name evidence="2" type="ORF">DBRI00130_LOCUS1208</name>
</gene>
<feature type="domain" description="Tudor" evidence="1">
    <location>
        <begin position="65"/>
        <end position="124"/>
    </location>
</feature>
<organism evidence="2">
    <name type="scientific">Ditylum brightwellii</name>
    <dbReference type="NCBI Taxonomy" id="49249"/>
    <lineage>
        <taxon>Eukaryota</taxon>
        <taxon>Sar</taxon>
        <taxon>Stramenopiles</taxon>
        <taxon>Ochrophyta</taxon>
        <taxon>Bacillariophyta</taxon>
        <taxon>Mediophyceae</taxon>
        <taxon>Lithodesmiophycidae</taxon>
        <taxon>Lithodesmiales</taxon>
        <taxon>Lithodesmiaceae</taxon>
        <taxon>Ditylum</taxon>
    </lineage>
</organism>
<dbReference type="CDD" id="cd04508">
    <property type="entry name" value="Tudor_SF"/>
    <property type="match status" value="1"/>
</dbReference>
<evidence type="ECO:0000259" key="1">
    <source>
        <dbReference type="SMART" id="SM00333"/>
    </source>
</evidence>
<reference evidence="2" key="1">
    <citation type="submission" date="2021-01" db="EMBL/GenBank/DDBJ databases">
        <authorList>
            <person name="Corre E."/>
            <person name="Pelletier E."/>
            <person name="Niang G."/>
            <person name="Scheremetjew M."/>
            <person name="Finn R."/>
            <person name="Kale V."/>
            <person name="Holt S."/>
            <person name="Cochrane G."/>
            <person name="Meng A."/>
            <person name="Brown T."/>
            <person name="Cohen L."/>
        </authorList>
    </citation>
    <scope>NUCLEOTIDE SEQUENCE</scope>
    <source>
        <strain evidence="2">GSO104</strain>
    </source>
</reference>